<sequence length="170" mass="19727">MRYILETNRLILRELNPNDAKSFYDLNSNPNVIKYTGNVVFKNEEEATEFLVNYQDYKLNGYGRWAVILKSTNTFIGWCGLKFDGVENETDIGFRFFEEEWGKGYATESAIACLQYGFEKLKLKRIIGRAMKANIGSIKVLEKIGLEYERDTYLDGKDAVIYKIEKPDSR</sequence>
<reference evidence="2" key="1">
    <citation type="submission" date="2022-07" db="EMBL/GenBank/DDBJ databases">
        <title>Isolation, identification, and degradation of a PFOSA degrading strain from sewage treatment plant.</title>
        <authorList>
            <person name="Zhang L."/>
            <person name="Huo Y."/>
        </authorList>
    </citation>
    <scope>NUCLEOTIDE SEQUENCE</scope>
    <source>
        <strain evidence="2">C1</strain>
    </source>
</reference>
<keyword evidence="3" id="KW-1185">Reference proteome</keyword>
<dbReference type="SUPFAM" id="SSF55729">
    <property type="entry name" value="Acyl-CoA N-acyltransferases (Nat)"/>
    <property type="match status" value="1"/>
</dbReference>
<protein>
    <submittedName>
        <fullName evidence="2">GNAT family N-acetyltransferase</fullName>
    </submittedName>
</protein>
<evidence type="ECO:0000259" key="1">
    <source>
        <dbReference type="PROSITE" id="PS51186"/>
    </source>
</evidence>
<evidence type="ECO:0000313" key="3">
    <source>
        <dbReference type="Proteomes" id="UP001059844"/>
    </source>
</evidence>
<dbReference type="PANTHER" id="PTHR43792:SF1">
    <property type="entry name" value="N-ACETYLTRANSFERASE DOMAIN-CONTAINING PROTEIN"/>
    <property type="match status" value="1"/>
</dbReference>
<accession>A0ABY5IM80</accession>
<dbReference type="Gene3D" id="3.40.630.30">
    <property type="match status" value="1"/>
</dbReference>
<dbReference type="RefSeq" id="WP_256549619.1">
    <property type="nucleotide sequence ID" value="NZ_CP101751.1"/>
</dbReference>
<dbReference type="InterPro" id="IPR016181">
    <property type="entry name" value="Acyl_CoA_acyltransferase"/>
</dbReference>
<feature type="domain" description="N-acetyltransferase" evidence="1">
    <location>
        <begin position="10"/>
        <end position="167"/>
    </location>
</feature>
<dbReference type="Pfam" id="PF13302">
    <property type="entry name" value="Acetyltransf_3"/>
    <property type="match status" value="1"/>
</dbReference>
<dbReference type="EMBL" id="CP101751">
    <property type="protein sequence ID" value="UUC43950.1"/>
    <property type="molecule type" value="Genomic_DNA"/>
</dbReference>
<name>A0ABY5IM80_9FLAO</name>
<evidence type="ECO:0000313" key="2">
    <source>
        <dbReference type="EMBL" id="UUC43950.1"/>
    </source>
</evidence>
<dbReference type="InterPro" id="IPR051531">
    <property type="entry name" value="N-acetyltransferase"/>
</dbReference>
<dbReference type="Proteomes" id="UP001059844">
    <property type="component" value="Chromosome"/>
</dbReference>
<proteinExistence type="predicted"/>
<dbReference type="InterPro" id="IPR000182">
    <property type="entry name" value="GNAT_dom"/>
</dbReference>
<dbReference type="PROSITE" id="PS51186">
    <property type="entry name" value="GNAT"/>
    <property type="match status" value="1"/>
</dbReference>
<dbReference type="PANTHER" id="PTHR43792">
    <property type="entry name" value="GNAT FAMILY, PUTATIVE (AFU_ORTHOLOGUE AFUA_3G00765)-RELATED-RELATED"/>
    <property type="match status" value="1"/>
</dbReference>
<gene>
    <name evidence="2" type="ORF">NOX80_09915</name>
</gene>
<organism evidence="2 3">
    <name type="scientific">Flavobacterium cerinum</name>
    <dbReference type="NCBI Taxonomy" id="2502784"/>
    <lineage>
        <taxon>Bacteria</taxon>
        <taxon>Pseudomonadati</taxon>
        <taxon>Bacteroidota</taxon>
        <taxon>Flavobacteriia</taxon>
        <taxon>Flavobacteriales</taxon>
        <taxon>Flavobacteriaceae</taxon>
        <taxon>Flavobacterium</taxon>
    </lineage>
</organism>